<dbReference type="Gene3D" id="3.30.930.10">
    <property type="entry name" value="Bira Bifunctional Protein, Domain 2"/>
    <property type="match status" value="1"/>
</dbReference>
<comment type="subcellular location">
    <subcellularLocation>
        <location evidence="7">Cytoplasm</location>
    </subcellularLocation>
</comment>
<keyword evidence="3 7" id="KW-0547">Nucleotide-binding</keyword>
<dbReference type="PROSITE" id="PS50862">
    <property type="entry name" value="AA_TRNA_LIGASE_II"/>
    <property type="match status" value="1"/>
</dbReference>
<dbReference type="NCBIfam" id="NF003037">
    <property type="entry name" value="PRK03932.1"/>
    <property type="match status" value="1"/>
</dbReference>
<keyword evidence="2 7" id="KW-0436">Ligase</keyword>
<evidence type="ECO:0000256" key="1">
    <source>
        <dbReference type="ARBA" id="ARBA00008226"/>
    </source>
</evidence>
<evidence type="ECO:0000313" key="9">
    <source>
        <dbReference type="EMBL" id="UPZ16364.1"/>
    </source>
</evidence>
<dbReference type="InterPro" id="IPR004365">
    <property type="entry name" value="NA-bd_OB_tRNA"/>
</dbReference>
<keyword evidence="10" id="KW-1185">Reference proteome</keyword>
<evidence type="ECO:0000256" key="7">
    <source>
        <dbReference type="HAMAP-Rule" id="MF_00534"/>
    </source>
</evidence>
<dbReference type="HAMAP" id="MF_00534">
    <property type="entry name" value="Asn_tRNA_synth"/>
    <property type="match status" value="1"/>
</dbReference>
<dbReference type="SUPFAM" id="SSF50249">
    <property type="entry name" value="Nucleic acid-binding proteins"/>
    <property type="match status" value="1"/>
</dbReference>
<dbReference type="EMBL" id="CP096829">
    <property type="protein sequence ID" value="UPZ16364.1"/>
    <property type="molecule type" value="Genomic_DNA"/>
</dbReference>
<evidence type="ECO:0000256" key="6">
    <source>
        <dbReference type="ARBA" id="ARBA00023146"/>
    </source>
</evidence>
<evidence type="ECO:0000256" key="5">
    <source>
        <dbReference type="ARBA" id="ARBA00022917"/>
    </source>
</evidence>
<evidence type="ECO:0000259" key="8">
    <source>
        <dbReference type="PROSITE" id="PS50862"/>
    </source>
</evidence>
<keyword evidence="7" id="KW-0963">Cytoplasm</keyword>
<keyword evidence="4 7" id="KW-0067">ATP-binding</keyword>
<dbReference type="InterPro" id="IPR012340">
    <property type="entry name" value="NA-bd_OB-fold"/>
</dbReference>
<dbReference type="Gene3D" id="2.40.50.140">
    <property type="entry name" value="Nucleic acid-binding proteins"/>
    <property type="match status" value="1"/>
</dbReference>
<dbReference type="PANTHER" id="PTHR22594">
    <property type="entry name" value="ASPARTYL/LYSYL-TRNA SYNTHETASE"/>
    <property type="match status" value="1"/>
</dbReference>
<dbReference type="SUPFAM" id="SSF55681">
    <property type="entry name" value="Class II aaRS and biotin synthetases"/>
    <property type="match status" value="1"/>
</dbReference>
<accession>A0ABY4LVY1</accession>
<dbReference type="EC" id="6.1.1.22" evidence="7"/>
<dbReference type="InterPro" id="IPR004364">
    <property type="entry name" value="Aa-tRNA-synt_II"/>
</dbReference>
<organism evidence="9 10">
    <name type="scientific">Flavobacterium humidisoli</name>
    <dbReference type="NCBI Taxonomy" id="2937442"/>
    <lineage>
        <taxon>Bacteria</taxon>
        <taxon>Pseudomonadati</taxon>
        <taxon>Bacteroidota</taxon>
        <taxon>Flavobacteriia</taxon>
        <taxon>Flavobacteriales</taxon>
        <taxon>Flavobacteriaceae</taxon>
        <taxon>Flavobacterium</taxon>
    </lineage>
</organism>
<protein>
    <recommendedName>
        <fullName evidence="7">Asparagine--tRNA ligase</fullName>
        <ecNumber evidence="7">6.1.1.22</ecNumber>
    </recommendedName>
    <alternativeName>
        <fullName evidence="7">Asparaginyl-tRNA synthetase</fullName>
        <shortName evidence="7">AsnRS</shortName>
    </alternativeName>
</protein>
<keyword evidence="5 7" id="KW-0648">Protein biosynthesis</keyword>
<name>A0ABY4LVY1_9FLAO</name>
<gene>
    <name evidence="7 9" type="primary">asnS</name>
    <name evidence="9" type="ORF">M0M44_03250</name>
</gene>
<evidence type="ECO:0000256" key="3">
    <source>
        <dbReference type="ARBA" id="ARBA00022741"/>
    </source>
</evidence>
<dbReference type="PANTHER" id="PTHR22594:SF34">
    <property type="entry name" value="ASPARAGINE--TRNA LIGASE, MITOCHONDRIAL-RELATED"/>
    <property type="match status" value="1"/>
</dbReference>
<dbReference type="InterPro" id="IPR004522">
    <property type="entry name" value="Asn-tRNA-ligase"/>
</dbReference>
<feature type="domain" description="Aminoacyl-transfer RNA synthetases class-II family profile" evidence="8">
    <location>
        <begin position="131"/>
        <end position="471"/>
    </location>
</feature>
<dbReference type="Proteomes" id="UP000829998">
    <property type="component" value="Chromosome"/>
</dbReference>
<evidence type="ECO:0000256" key="2">
    <source>
        <dbReference type="ARBA" id="ARBA00022598"/>
    </source>
</evidence>
<reference evidence="9 10" key="1">
    <citation type="submission" date="2022-04" db="EMBL/GenBank/DDBJ databases">
        <authorList>
            <person name="Ra J.-S."/>
            <person name="Kim S.-B."/>
        </authorList>
    </citation>
    <scope>NUCLEOTIDE SEQUENCE [LARGE SCALE GENOMIC DNA]</scope>
    <source>
        <strain evidence="9 10">MMS21-Er5</strain>
    </source>
</reference>
<dbReference type="NCBIfam" id="TIGR00457">
    <property type="entry name" value="asnS"/>
    <property type="match status" value="1"/>
</dbReference>
<dbReference type="InterPro" id="IPR002312">
    <property type="entry name" value="Asp/Asn-tRNA-synth_IIb"/>
</dbReference>
<sequence>MKHTKVRDLLNSTTTLQEVNAKGWVRTFRNNQFIALNDGSTINNIQCVVDFENTPEETLKRITTGAAVSVIGTLVESKGAGQKYEIQVNKLEILGDSDAEKFPMQPKKHSLEFLRENAHLRVRTNAFGAIMRVRSVLSYAVHKYFQDKGFVYVNTPIITGADAEGAGEMFQVTSLPLDNLPKNEEGNIDFKKDFFGKHTNLTVSGQLEGETFAMALGQIYTFGPTFRAENSNTSRHLAEFWMIEPEVAFNDLDDNMDLAEDFIQYVIKYALDNCQDDLKFLEGRLLEEEKSKPQAERSEMALLEKLNFVLENNFKRVSYTEAIDILRDSTPNKKKKFSYLINEWGADLQSEHERYLVEKHFKCPVILYDYPANIKAFYMRLNDNTEPGRETVRAMDILFPGIGEIVGGSEREERYDVLVEKMEKLGIDKEELYWYLDTRRFGSATHAGFGLGFERLVLFVTGMTNIRDVIPFPRTPGSAEF</sequence>
<dbReference type="GO" id="GO:0004816">
    <property type="term" value="F:asparagine-tRNA ligase activity"/>
    <property type="evidence" value="ECO:0007669"/>
    <property type="project" value="UniProtKB-EC"/>
</dbReference>
<evidence type="ECO:0000313" key="10">
    <source>
        <dbReference type="Proteomes" id="UP000829998"/>
    </source>
</evidence>
<comment type="subunit">
    <text evidence="7">Homodimer.</text>
</comment>
<evidence type="ECO:0000256" key="4">
    <source>
        <dbReference type="ARBA" id="ARBA00022840"/>
    </source>
</evidence>
<proteinExistence type="inferred from homology"/>
<comment type="catalytic activity">
    <reaction evidence="7">
        <text>tRNA(Asn) + L-asparagine + ATP = L-asparaginyl-tRNA(Asn) + AMP + diphosphate + H(+)</text>
        <dbReference type="Rhea" id="RHEA:11180"/>
        <dbReference type="Rhea" id="RHEA-COMP:9659"/>
        <dbReference type="Rhea" id="RHEA-COMP:9674"/>
        <dbReference type="ChEBI" id="CHEBI:15378"/>
        <dbReference type="ChEBI" id="CHEBI:30616"/>
        <dbReference type="ChEBI" id="CHEBI:33019"/>
        <dbReference type="ChEBI" id="CHEBI:58048"/>
        <dbReference type="ChEBI" id="CHEBI:78442"/>
        <dbReference type="ChEBI" id="CHEBI:78515"/>
        <dbReference type="ChEBI" id="CHEBI:456215"/>
        <dbReference type="EC" id="6.1.1.22"/>
    </reaction>
</comment>
<dbReference type="InterPro" id="IPR045864">
    <property type="entry name" value="aa-tRNA-synth_II/BPL/LPL"/>
</dbReference>
<dbReference type="Pfam" id="PF01336">
    <property type="entry name" value="tRNA_anti-codon"/>
    <property type="match status" value="1"/>
</dbReference>
<dbReference type="CDD" id="cd04318">
    <property type="entry name" value="EcAsnRS_like_N"/>
    <property type="match status" value="1"/>
</dbReference>
<dbReference type="CDD" id="cd00776">
    <property type="entry name" value="AsxRS_core"/>
    <property type="match status" value="1"/>
</dbReference>
<dbReference type="InterPro" id="IPR006195">
    <property type="entry name" value="aa-tRNA-synth_II"/>
</dbReference>
<dbReference type="PRINTS" id="PR01042">
    <property type="entry name" value="TRNASYNTHASP"/>
</dbReference>
<dbReference type="Pfam" id="PF00152">
    <property type="entry name" value="tRNA-synt_2"/>
    <property type="match status" value="1"/>
</dbReference>
<keyword evidence="6 7" id="KW-0030">Aminoacyl-tRNA synthetase</keyword>
<dbReference type="RefSeq" id="WP_248728485.1">
    <property type="nucleotide sequence ID" value="NZ_CP096829.1"/>
</dbReference>
<comment type="similarity">
    <text evidence="1 7">Belongs to the class-II aminoacyl-tRNA synthetase family.</text>
</comment>